<sequence>MINERLFRGTVSSIWPAVNELVGPRGWMRTVLMDEPGRGHSGKQGRQVFKGVHAEALVISKEVASHMVMDCRVMKVDTALGFRGDNFAERHRLN</sequence>
<keyword evidence="2" id="KW-1185">Reference proteome</keyword>
<accession>A0ACC2FM40</accession>
<dbReference type="EMBL" id="CM055752">
    <property type="protein sequence ID" value="KAJ7992413.1"/>
    <property type="molecule type" value="Genomic_DNA"/>
</dbReference>
<reference evidence="1" key="1">
    <citation type="submission" date="2021-05" db="EMBL/GenBank/DDBJ databases">
        <authorList>
            <person name="Pan Q."/>
            <person name="Jouanno E."/>
            <person name="Zahm M."/>
            <person name="Klopp C."/>
            <person name="Cabau C."/>
            <person name="Louis A."/>
            <person name="Berthelot C."/>
            <person name="Parey E."/>
            <person name="Roest Crollius H."/>
            <person name="Montfort J."/>
            <person name="Robinson-Rechavi M."/>
            <person name="Bouchez O."/>
            <person name="Lampietro C."/>
            <person name="Lopez Roques C."/>
            <person name="Donnadieu C."/>
            <person name="Postlethwait J."/>
            <person name="Bobe J."/>
            <person name="Dillon D."/>
            <person name="Chandos A."/>
            <person name="von Hippel F."/>
            <person name="Guiguen Y."/>
        </authorList>
    </citation>
    <scope>NUCLEOTIDE SEQUENCE</scope>
    <source>
        <strain evidence="1">YG-Jan2019</strain>
    </source>
</reference>
<evidence type="ECO:0000313" key="1">
    <source>
        <dbReference type="EMBL" id="KAJ7992413.1"/>
    </source>
</evidence>
<evidence type="ECO:0000313" key="2">
    <source>
        <dbReference type="Proteomes" id="UP001157502"/>
    </source>
</evidence>
<name>A0ACC2FM40_DALPE</name>
<proteinExistence type="predicted"/>
<organism evidence="1 2">
    <name type="scientific">Dallia pectoralis</name>
    <name type="common">Alaska blackfish</name>
    <dbReference type="NCBI Taxonomy" id="75939"/>
    <lineage>
        <taxon>Eukaryota</taxon>
        <taxon>Metazoa</taxon>
        <taxon>Chordata</taxon>
        <taxon>Craniata</taxon>
        <taxon>Vertebrata</taxon>
        <taxon>Euteleostomi</taxon>
        <taxon>Actinopterygii</taxon>
        <taxon>Neopterygii</taxon>
        <taxon>Teleostei</taxon>
        <taxon>Protacanthopterygii</taxon>
        <taxon>Esociformes</taxon>
        <taxon>Umbridae</taxon>
        <taxon>Dallia</taxon>
    </lineage>
</organism>
<protein>
    <submittedName>
        <fullName evidence="1">Uncharacterized protein</fullName>
    </submittedName>
</protein>
<dbReference type="Proteomes" id="UP001157502">
    <property type="component" value="Chromosome 25"/>
</dbReference>
<comment type="caution">
    <text evidence="1">The sequence shown here is derived from an EMBL/GenBank/DDBJ whole genome shotgun (WGS) entry which is preliminary data.</text>
</comment>
<gene>
    <name evidence="1" type="ORF">DPEC_G00278280</name>
</gene>